<keyword evidence="3" id="KW-1185">Reference proteome</keyword>
<dbReference type="AlphaFoldDB" id="A0A2D0KHB1"/>
<dbReference type="Proteomes" id="UP000222168">
    <property type="component" value="Unassembled WGS sequence"/>
</dbReference>
<name>A0A2D0KHB1_9GAMM</name>
<dbReference type="EMBL" id="NJAK01000001">
    <property type="protein sequence ID" value="PHM62778.1"/>
    <property type="molecule type" value="Genomic_DNA"/>
</dbReference>
<accession>A0A2D0KHB1</accession>
<keyword evidence="1" id="KW-0812">Transmembrane</keyword>
<proteinExistence type="predicted"/>
<protein>
    <submittedName>
        <fullName evidence="2">Uncharacterized protein</fullName>
    </submittedName>
</protein>
<gene>
    <name evidence="2" type="ORF">Xish_01996</name>
</gene>
<feature type="transmembrane region" description="Helical" evidence="1">
    <location>
        <begin position="21"/>
        <end position="39"/>
    </location>
</feature>
<keyword evidence="1" id="KW-0472">Membrane</keyword>
<comment type="caution">
    <text evidence="2">The sequence shown here is derived from an EMBL/GenBank/DDBJ whole genome shotgun (WGS) entry which is preliminary data.</text>
</comment>
<keyword evidence="1" id="KW-1133">Transmembrane helix</keyword>
<organism evidence="2 3">
    <name type="scientific">Xenorhabdus ishibashii</name>
    <dbReference type="NCBI Taxonomy" id="1034471"/>
    <lineage>
        <taxon>Bacteria</taxon>
        <taxon>Pseudomonadati</taxon>
        <taxon>Pseudomonadota</taxon>
        <taxon>Gammaproteobacteria</taxon>
        <taxon>Enterobacterales</taxon>
        <taxon>Morganellaceae</taxon>
        <taxon>Xenorhabdus</taxon>
    </lineage>
</organism>
<evidence type="ECO:0000313" key="3">
    <source>
        <dbReference type="Proteomes" id="UP000222168"/>
    </source>
</evidence>
<reference evidence="2 3" key="1">
    <citation type="journal article" date="2017" name="Nat. Microbiol.">
        <title>Natural product diversity associated with the nematode symbionts Photorhabdus and Xenorhabdus.</title>
        <authorList>
            <person name="Tobias N.J."/>
            <person name="Wolff H."/>
            <person name="Djahanschiri B."/>
            <person name="Grundmann F."/>
            <person name="Kronenwerth M."/>
            <person name="Shi Y.M."/>
            <person name="Simonyi S."/>
            <person name="Grun P."/>
            <person name="Shapiro-Ilan D."/>
            <person name="Pidot S.J."/>
            <person name="Stinear T.P."/>
            <person name="Ebersberger I."/>
            <person name="Bode H.B."/>
        </authorList>
    </citation>
    <scope>NUCLEOTIDE SEQUENCE [LARGE SCALE GENOMIC DNA]</scope>
    <source>
        <strain evidence="2 3">DSM 22670</strain>
    </source>
</reference>
<evidence type="ECO:0000313" key="2">
    <source>
        <dbReference type="EMBL" id="PHM62778.1"/>
    </source>
</evidence>
<sequence length="40" mass="4868">MQLKQILYSNRMKNSQHVPGLYFMVFFIFKKIILLIFIGF</sequence>
<evidence type="ECO:0000256" key="1">
    <source>
        <dbReference type="SAM" id="Phobius"/>
    </source>
</evidence>